<keyword evidence="5" id="KW-0378">Hydrolase</keyword>
<dbReference type="GO" id="GO:0016787">
    <property type="term" value="F:hydrolase activity"/>
    <property type="evidence" value="ECO:0007669"/>
    <property type="project" value="UniProtKB-KW"/>
</dbReference>
<evidence type="ECO:0000256" key="1">
    <source>
        <dbReference type="ARBA" id="ARBA00022428"/>
    </source>
</evidence>
<dbReference type="EC" id="4.2.99.20" evidence="3"/>
<dbReference type="GO" id="GO:0009234">
    <property type="term" value="P:menaquinone biosynthetic process"/>
    <property type="evidence" value="ECO:0007669"/>
    <property type="project" value="UniProtKB-UniRule"/>
</dbReference>
<dbReference type="EnsemblBacteria" id="ABY33341">
    <property type="protein sequence ID" value="ABY33341"/>
    <property type="gene ID" value="Caur_0087"/>
</dbReference>
<sequence>MRDRHRAEDTTVKITINDITLHIEITGSGPALLAIHGFTGSGQTWQPLVPTLAQDHTLVLVDLIGHGASAAPPDPHRYTIEQCVTDLLTLLDYLGIEHTDLLGYSMGGRIGLLLTAHAPTRIRRQILIGASPGLADPAERTARLASDEALARLIEERGLEWFVDYWAAQPIFASQQRLPPAVLAAQRAQRLAGSAQGYANALRGMSVGRQPSLWATLPTITTPTLLITGALDSKFCAIAAQMTALMPHARHEIVPDAGHAVHLEQPDAVATLVSAFLA</sequence>
<evidence type="ECO:0000313" key="5">
    <source>
        <dbReference type="EMBL" id="ABY33341.1"/>
    </source>
</evidence>
<evidence type="ECO:0000259" key="4">
    <source>
        <dbReference type="Pfam" id="PF00561"/>
    </source>
</evidence>
<dbReference type="Proteomes" id="UP000002008">
    <property type="component" value="Chromosome"/>
</dbReference>
<dbReference type="Pfam" id="PF00561">
    <property type="entry name" value="Abhydrolase_1"/>
    <property type="match status" value="1"/>
</dbReference>
<comment type="function">
    <text evidence="3">Catalyzes a proton abstraction reaction that results in 2,5-elimination of pyruvate from 2-succinyl-5-enolpyruvyl-6-hydroxy-3-cyclohexene-1-carboxylate (SEPHCHC) and the formation of 2-succinyl-6-hydroxy-2,4-cyclohexadiene-1-carboxylate (SHCHC).</text>
</comment>
<dbReference type="GO" id="GO:0070205">
    <property type="term" value="F:2-succinyl-6-hydroxy-2,4-cyclohexadiene-1-carboxylate synthase activity"/>
    <property type="evidence" value="ECO:0007669"/>
    <property type="project" value="UniProtKB-UniRule"/>
</dbReference>
<reference evidence="6" key="1">
    <citation type="journal article" date="2011" name="BMC Genomics">
        <title>Complete genome sequence of the filamentous anoxygenic phototrophic bacterium Chloroflexus aurantiacus.</title>
        <authorList>
            <person name="Tang K.H."/>
            <person name="Barry K."/>
            <person name="Chertkov O."/>
            <person name="Dalin E."/>
            <person name="Han C.S."/>
            <person name="Hauser L.J."/>
            <person name="Honchak B.M."/>
            <person name="Karbach L.E."/>
            <person name="Land M.L."/>
            <person name="Lapidus A."/>
            <person name="Larimer F.W."/>
            <person name="Mikhailova N."/>
            <person name="Pitluck S."/>
            <person name="Pierson B.K."/>
            <person name="Blankenship R.E."/>
        </authorList>
    </citation>
    <scope>NUCLEOTIDE SEQUENCE [LARGE SCALE GENOMIC DNA]</scope>
    <source>
        <strain evidence="6">ATCC 29366 / DSM 635 / J-10-fl</strain>
    </source>
</reference>
<dbReference type="InterPro" id="IPR029058">
    <property type="entry name" value="AB_hydrolase_fold"/>
</dbReference>
<accession>A9WBD4</accession>
<comment type="subunit">
    <text evidence="3">Monomer.</text>
</comment>
<dbReference type="HOGENOM" id="CLU_020336_50_4_0"/>
<dbReference type="Gene3D" id="3.40.50.1820">
    <property type="entry name" value="alpha/beta hydrolase"/>
    <property type="match status" value="1"/>
</dbReference>
<proteinExistence type="inferred from homology"/>
<dbReference type="eggNOG" id="COG0596">
    <property type="taxonomic scope" value="Bacteria"/>
</dbReference>
<dbReference type="SUPFAM" id="SSF53474">
    <property type="entry name" value="alpha/beta-Hydrolases"/>
    <property type="match status" value="1"/>
</dbReference>
<protein>
    <recommendedName>
        <fullName evidence="3">Putative 2-succinyl-6-hydroxy-2,4-cyclohexadiene-1-carboxylate synthase</fullName>
        <shortName evidence="3">SHCHC synthase</shortName>
        <ecNumber evidence="3">4.2.99.20</ecNumber>
    </recommendedName>
</protein>
<dbReference type="EMBL" id="CP000909">
    <property type="protein sequence ID" value="ABY33341.1"/>
    <property type="molecule type" value="Genomic_DNA"/>
</dbReference>
<evidence type="ECO:0000256" key="2">
    <source>
        <dbReference type="ARBA" id="ARBA00023239"/>
    </source>
</evidence>
<dbReference type="KEGG" id="cau:Caur_0087"/>
<dbReference type="PATRIC" id="fig|324602.8.peg.99"/>
<dbReference type="HAMAP" id="MF_01660">
    <property type="entry name" value="MenH"/>
    <property type="match status" value="1"/>
</dbReference>
<evidence type="ECO:0000256" key="3">
    <source>
        <dbReference type="HAMAP-Rule" id="MF_01660"/>
    </source>
</evidence>
<keyword evidence="1 3" id="KW-0474">Menaquinone biosynthesis</keyword>
<comment type="pathway">
    <text evidence="3">Quinol/quinone metabolism; menaquinone biosynthesis.</text>
</comment>
<keyword evidence="6" id="KW-1185">Reference proteome</keyword>
<dbReference type="ESTHER" id="chlaa-a9wbd4">
    <property type="family name" value="MenH_SHCHC"/>
</dbReference>
<dbReference type="InterPro" id="IPR022485">
    <property type="entry name" value="SHCHC_synthase_MenH"/>
</dbReference>
<feature type="domain" description="AB hydrolase-1" evidence="4">
    <location>
        <begin position="30"/>
        <end position="266"/>
    </location>
</feature>
<comment type="pathway">
    <text evidence="3">Quinol/quinone metabolism; 1,4-dihydroxy-2-naphthoate biosynthesis; 1,4-dihydroxy-2-naphthoate from chorismate: step 3/7.</text>
</comment>
<comment type="catalytic activity">
    <reaction evidence="3">
        <text>5-enolpyruvoyl-6-hydroxy-2-succinyl-cyclohex-3-ene-1-carboxylate = (1R,6R)-6-hydroxy-2-succinyl-cyclohexa-2,4-diene-1-carboxylate + pyruvate</text>
        <dbReference type="Rhea" id="RHEA:25597"/>
        <dbReference type="ChEBI" id="CHEBI:15361"/>
        <dbReference type="ChEBI" id="CHEBI:58689"/>
        <dbReference type="ChEBI" id="CHEBI:58818"/>
        <dbReference type="EC" id="4.2.99.20"/>
    </reaction>
</comment>
<dbReference type="FunCoup" id="A9WBD4">
    <property type="interactions" value="338"/>
</dbReference>
<dbReference type="PANTHER" id="PTHR42916">
    <property type="entry name" value="2-SUCCINYL-5-ENOLPYRUVYL-6-HYDROXY-3-CYCLOHEXENE-1-CARBOXYLATE SYNTHASE"/>
    <property type="match status" value="1"/>
</dbReference>
<name>A9WBD4_CHLAA</name>
<dbReference type="PANTHER" id="PTHR42916:SF1">
    <property type="entry name" value="PROTEIN PHYLLO, CHLOROPLASTIC"/>
    <property type="match status" value="1"/>
</dbReference>
<keyword evidence="2 3" id="KW-0456">Lyase</keyword>
<dbReference type="PRINTS" id="PR00111">
    <property type="entry name" value="ABHYDROLASE"/>
</dbReference>
<dbReference type="UniPathway" id="UPA01057">
    <property type="reaction ID" value="UER00900"/>
</dbReference>
<dbReference type="InterPro" id="IPR000073">
    <property type="entry name" value="AB_hydrolase_1"/>
</dbReference>
<evidence type="ECO:0000313" key="6">
    <source>
        <dbReference type="Proteomes" id="UP000002008"/>
    </source>
</evidence>
<gene>
    <name evidence="3" type="primary">menH</name>
    <name evidence="5" type="ordered locus">Caur_0087</name>
</gene>
<dbReference type="UniPathway" id="UPA00079"/>
<comment type="similarity">
    <text evidence="3">Belongs to the AB hydrolase superfamily. MenH family.</text>
</comment>
<organism evidence="5 6">
    <name type="scientific">Chloroflexus aurantiacus (strain ATCC 29366 / DSM 635 / J-10-fl)</name>
    <dbReference type="NCBI Taxonomy" id="324602"/>
    <lineage>
        <taxon>Bacteria</taxon>
        <taxon>Bacillati</taxon>
        <taxon>Chloroflexota</taxon>
        <taxon>Chloroflexia</taxon>
        <taxon>Chloroflexales</taxon>
        <taxon>Chloroflexineae</taxon>
        <taxon>Chloroflexaceae</taxon>
        <taxon>Chloroflexus</taxon>
    </lineage>
</organism>
<dbReference type="AlphaFoldDB" id="A9WBD4"/>
<dbReference type="NCBIfam" id="TIGR03695">
    <property type="entry name" value="menH_SHCHC"/>
    <property type="match status" value="1"/>
</dbReference>
<dbReference type="STRING" id="324602.Caur_0087"/>
<dbReference type="InParanoid" id="A9WBD4"/>